<dbReference type="GO" id="GO:0070043">
    <property type="term" value="F:rRNA (guanine-N7-)-methyltransferase activity"/>
    <property type="evidence" value="ECO:0007669"/>
    <property type="project" value="UniProtKB-UniRule"/>
</dbReference>
<evidence type="ECO:0000256" key="5">
    <source>
        <dbReference type="ARBA" id="ARBA00022691"/>
    </source>
</evidence>
<feature type="binding site" evidence="6">
    <location>
        <begin position="115"/>
        <end position="116"/>
    </location>
    <ligand>
        <name>S-adenosyl-L-methionine</name>
        <dbReference type="ChEBI" id="CHEBI:59789"/>
    </ligand>
</feature>
<accession>A0A8J8MTI6</accession>
<dbReference type="PIRSF" id="PIRSF003078">
    <property type="entry name" value="GidB"/>
    <property type="match status" value="1"/>
</dbReference>
<dbReference type="PANTHER" id="PTHR31760:SF0">
    <property type="entry name" value="S-ADENOSYL-L-METHIONINE-DEPENDENT METHYLTRANSFERASES SUPERFAMILY PROTEIN"/>
    <property type="match status" value="1"/>
</dbReference>
<protein>
    <recommendedName>
        <fullName evidence="6">Ribosomal RNA small subunit methyltransferase G</fullName>
        <ecNumber evidence="6">2.1.1.170</ecNumber>
    </recommendedName>
    <alternativeName>
        <fullName evidence="6">16S rRNA 7-methylguanosine methyltransferase</fullName>
        <shortName evidence="6">16S rRNA m7G methyltransferase</shortName>
    </alternativeName>
</protein>
<keyword evidence="1 6" id="KW-0963">Cytoplasm</keyword>
<name>A0A8J8MTI6_9RHOB</name>
<keyword evidence="2 6" id="KW-0698">rRNA processing</keyword>
<dbReference type="EMBL" id="CP047289">
    <property type="protein sequence ID" value="QUS36437.1"/>
    <property type="molecule type" value="Genomic_DNA"/>
</dbReference>
<dbReference type="KEGG" id="fap:GR316_09280"/>
<feature type="binding site" evidence="6">
    <location>
        <position position="66"/>
    </location>
    <ligand>
        <name>S-adenosyl-L-methionine</name>
        <dbReference type="ChEBI" id="CHEBI:59789"/>
    </ligand>
</feature>
<evidence type="ECO:0000256" key="1">
    <source>
        <dbReference type="ARBA" id="ARBA00022490"/>
    </source>
</evidence>
<keyword evidence="8" id="KW-1185">Reference proteome</keyword>
<comment type="function">
    <text evidence="6">Specifically methylates the N7 position of guanine in position 527 of 16S rRNA.</text>
</comment>
<gene>
    <name evidence="6 7" type="primary">rsmG</name>
    <name evidence="7" type="ORF">GR316_09280</name>
</gene>
<dbReference type="NCBIfam" id="TIGR00138">
    <property type="entry name" value="rsmG_gidB"/>
    <property type="match status" value="1"/>
</dbReference>
<evidence type="ECO:0000256" key="4">
    <source>
        <dbReference type="ARBA" id="ARBA00022679"/>
    </source>
</evidence>
<feature type="binding site" evidence="6">
    <location>
        <position position="61"/>
    </location>
    <ligand>
        <name>S-adenosyl-L-methionine</name>
        <dbReference type="ChEBI" id="CHEBI:59789"/>
    </ligand>
</feature>
<comment type="subcellular location">
    <subcellularLocation>
        <location evidence="6">Cytoplasm</location>
    </subcellularLocation>
</comment>
<dbReference type="HAMAP" id="MF_00074">
    <property type="entry name" value="16SrRNA_methyltr_G"/>
    <property type="match status" value="1"/>
</dbReference>
<comment type="similarity">
    <text evidence="6">Belongs to the methyltransferase superfamily. RNA methyltransferase RsmG family.</text>
</comment>
<reference evidence="7" key="1">
    <citation type="submission" date="2020-01" db="EMBL/GenBank/DDBJ databases">
        <authorList>
            <person name="Yang Y."/>
            <person name="Kwon Y.M."/>
        </authorList>
    </citation>
    <scope>NUCLEOTIDE SEQUENCE</scope>
    <source>
        <strain evidence="7">PG104</strain>
    </source>
</reference>
<organism evidence="7 8">
    <name type="scientific">Falsirhodobacter algicola</name>
    <dbReference type="NCBI Taxonomy" id="2692330"/>
    <lineage>
        <taxon>Bacteria</taxon>
        <taxon>Pseudomonadati</taxon>
        <taxon>Pseudomonadota</taxon>
        <taxon>Alphaproteobacteria</taxon>
        <taxon>Rhodobacterales</taxon>
        <taxon>Paracoccaceae</taxon>
        <taxon>Falsirhodobacter</taxon>
    </lineage>
</organism>
<dbReference type="EC" id="2.1.1.170" evidence="6"/>
<keyword evidence="4 6" id="KW-0808">Transferase</keyword>
<proteinExistence type="inferred from homology"/>
<keyword evidence="5 6" id="KW-0949">S-adenosyl-L-methionine</keyword>
<dbReference type="AlphaFoldDB" id="A0A8J8MTI6"/>
<dbReference type="Gene3D" id="3.40.50.150">
    <property type="entry name" value="Vaccinia Virus protein VP39"/>
    <property type="match status" value="1"/>
</dbReference>
<comment type="catalytic activity">
    <reaction evidence="6">
        <text>guanosine(527) in 16S rRNA + S-adenosyl-L-methionine = N(7)-methylguanosine(527) in 16S rRNA + S-adenosyl-L-homocysteine</text>
        <dbReference type="Rhea" id="RHEA:42732"/>
        <dbReference type="Rhea" id="RHEA-COMP:10209"/>
        <dbReference type="Rhea" id="RHEA-COMP:10210"/>
        <dbReference type="ChEBI" id="CHEBI:57856"/>
        <dbReference type="ChEBI" id="CHEBI:59789"/>
        <dbReference type="ChEBI" id="CHEBI:74269"/>
        <dbReference type="ChEBI" id="CHEBI:74480"/>
        <dbReference type="EC" id="2.1.1.170"/>
    </reaction>
</comment>
<evidence type="ECO:0000256" key="6">
    <source>
        <dbReference type="HAMAP-Rule" id="MF_00074"/>
    </source>
</evidence>
<keyword evidence="3 6" id="KW-0489">Methyltransferase</keyword>
<dbReference type="SUPFAM" id="SSF53335">
    <property type="entry name" value="S-adenosyl-L-methionine-dependent methyltransferases"/>
    <property type="match status" value="1"/>
</dbReference>
<dbReference type="Pfam" id="PF02527">
    <property type="entry name" value="GidB"/>
    <property type="match status" value="1"/>
</dbReference>
<evidence type="ECO:0000313" key="8">
    <source>
        <dbReference type="Proteomes" id="UP000679284"/>
    </source>
</evidence>
<dbReference type="GO" id="GO:0005829">
    <property type="term" value="C:cytosol"/>
    <property type="evidence" value="ECO:0007669"/>
    <property type="project" value="TreeGrafter"/>
</dbReference>
<dbReference type="InterPro" id="IPR003682">
    <property type="entry name" value="rRNA_ssu_MeTfrase_G"/>
</dbReference>
<dbReference type="InterPro" id="IPR029063">
    <property type="entry name" value="SAM-dependent_MTases_sf"/>
</dbReference>
<dbReference type="PANTHER" id="PTHR31760">
    <property type="entry name" value="S-ADENOSYL-L-METHIONINE-DEPENDENT METHYLTRANSFERASES SUPERFAMILY PROTEIN"/>
    <property type="match status" value="1"/>
</dbReference>
<dbReference type="Proteomes" id="UP000679284">
    <property type="component" value="Chromosome"/>
</dbReference>
<evidence type="ECO:0000256" key="2">
    <source>
        <dbReference type="ARBA" id="ARBA00022552"/>
    </source>
</evidence>
<feature type="binding site" evidence="6">
    <location>
        <position position="129"/>
    </location>
    <ligand>
        <name>S-adenosyl-L-methionine</name>
        <dbReference type="ChEBI" id="CHEBI:59789"/>
    </ligand>
</feature>
<sequence length="197" mass="21840">MNVSRETMDRLEAYRDLVLKWNKSINLIGRGTEADIWERHIQDSLQLLDDAPSGEHWADLGSGGGFPGLVVAIATADLPEAPRITLVESDARKCVFLREVARQLDLNVIVQTSRIETLAPQNADIVSARALAGLDQLMGYAHRHLKPGGGCNFLKGAGWEQEVRDARTHWAFDCQHVPSHTRSDAVILKIRGLSRVE</sequence>
<comment type="caution">
    <text evidence="6">Lacks conserved residue(s) required for the propagation of feature annotation.</text>
</comment>
<evidence type="ECO:0000313" key="7">
    <source>
        <dbReference type="EMBL" id="QUS36437.1"/>
    </source>
</evidence>
<evidence type="ECO:0000256" key="3">
    <source>
        <dbReference type="ARBA" id="ARBA00022603"/>
    </source>
</evidence>